<evidence type="ECO:0008006" key="4">
    <source>
        <dbReference type="Google" id="ProtNLM"/>
    </source>
</evidence>
<accession>A0A172QAB8</accession>
<dbReference type="AlphaFoldDB" id="A0A172QAB8"/>
<proteinExistence type="predicted"/>
<dbReference type="OrthoDB" id="2224564at2"/>
<reference evidence="2 3" key="1">
    <citation type="journal article" date="2016" name="Int. J. Syst. Evol. Microbiol.">
        <title>Streptococcuspantholopis sp. nov., isolated from faeces of the Tibetan antelope (Pantholops hodgsonii).</title>
        <authorList>
            <person name="Bai X."/>
            <person name="Xiong Y."/>
            <person name="Lu S."/>
            <person name="Jin D."/>
            <person name="Lai X."/>
            <person name="Yang J."/>
            <person name="Niu L."/>
            <person name="Hu S."/>
            <person name="Meng X."/>
            <person name="Pu J."/>
            <person name="Ye C."/>
            <person name="Xu J."/>
        </authorList>
    </citation>
    <scope>NUCLEOTIDE SEQUENCE [LARGE SCALE GENOMIC DNA]</scope>
    <source>
        <strain evidence="2 3">TA 26</strain>
    </source>
</reference>
<gene>
    <name evidence="2" type="ORF">A0O21_06170</name>
</gene>
<keyword evidence="1" id="KW-1133">Transmembrane helix</keyword>
<keyword evidence="3" id="KW-1185">Reference proteome</keyword>
<dbReference type="InterPro" id="IPR021690">
    <property type="entry name" value="DUF3272"/>
</dbReference>
<dbReference type="Pfam" id="PF11676">
    <property type="entry name" value="DUF3272"/>
    <property type="match status" value="1"/>
</dbReference>
<protein>
    <recommendedName>
        <fullName evidence="4">DUF3272 domain-containing protein</fullName>
    </recommendedName>
</protein>
<organism evidence="2 3">
    <name type="scientific">Streptococcus pantholopis</name>
    <dbReference type="NCBI Taxonomy" id="1811193"/>
    <lineage>
        <taxon>Bacteria</taxon>
        <taxon>Bacillati</taxon>
        <taxon>Bacillota</taxon>
        <taxon>Bacilli</taxon>
        <taxon>Lactobacillales</taxon>
        <taxon>Streptococcaceae</taxon>
        <taxon>Streptococcus</taxon>
    </lineage>
</organism>
<sequence>MTKGQFLLMAVVCAFETYFFNDAIFSQDYLIAVFWGILLLRNLQRAYLITQFTKNVFDTTKRKD</sequence>
<name>A0A172QAB8_9STRE</name>
<reference evidence="3" key="2">
    <citation type="submission" date="2016-03" db="EMBL/GenBank/DDBJ databases">
        <title>Streptococcus antelopensis sp. nov., isolated from the feces of the Tibetan antelope (Pantholops hodgsonii) in Hoh Xil National Nature Reserve, Qinghai, China.</title>
        <authorList>
            <person name="Bai X."/>
        </authorList>
    </citation>
    <scope>NUCLEOTIDE SEQUENCE [LARGE SCALE GENOMIC DNA]</scope>
    <source>
        <strain evidence="3">TA 26</strain>
    </source>
</reference>
<dbReference type="KEGG" id="spat:A0O21_06170"/>
<evidence type="ECO:0000313" key="2">
    <source>
        <dbReference type="EMBL" id="AND80453.1"/>
    </source>
</evidence>
<evidence type="ECO:0000256" key="1">
    <source>
        <dbReference type="SAM" id="Phobius"/>
    </source>
</evidence>
<feature type="transmembrane region" description="Helical" evidence="1">
    <location>
        <begin position="24"/>
        <end position="43"/>
    </location>
</feature>
<dbReference type="STRING" id="1811193.A0O21_06170"/>
<dbReference type="Proteomes" id="UP000077317">
    <property type="component" value="Chromosome"/>
</dbReference>
<keyword evidence="1" id="KW-0812">Transmembrane</keyword>
<evidence type="ECO:0000313" key="3">
    <source>
        <dbReference type="Proteomes" id="UP000077317"/>
    </source>
</evidence>
<dbReference type="RefSeq" id="WP_067065189.1">
    <property type="nucleotide sequence ID" value="NZ_CP014699.1"/>
</dbReference>
<dbReference type="EMBL" id="CP014699">
    <property type="protein sequence ID" value="AND80453.1"/>
    <property type="molecule type" value="Genomic_DNA"/>
</dbReference>
<keyword evidence="1" id="KW-0472">Membrane</keyword>